<evidence type="ECO:0008006" key="3">
    <source>
        <dbReference type="Google" id="ProtNLM"/>
    </source>
</evidence>
<dbReference type="RefSeq" id="WP_109775312.1">
    <property type="nucleotide sequence ID" value="NZ_QGDQ01000019.1"/>
</dbReference>
<name>A0A316A500_9ACTN</name>
<gene>
    <name evidence="1" type="ORF">BXY45_119114</name>
</gene>
<dbReference type="EMBL" id="QGDQ01000019">
    <property type="protein sequence ID" value="PWJ52619.1"/>
    <property type="molecule type" value="Genomic_DNA"/>
</dbReference>
<accession>A0A316A500</accession>
<dbReference type="Proteomes" id="UP000245469">
    <property type="component" value="Unassembled WGS sequence"/>
</dbReference>
<protein>
    <recommendedName>
        <fullName evidence="3">PIN domain-containing protein</fullName>
    </recommendedName>
</protein>
<comment type="caution">
    <text evidence="1">The sequence shown here is derived from an EMBL/GenBank/DDBJ whole genome shotgun (WGS) entry which is preliminary data.</text>
</comment>
<dbReference type="OrthoDB" id="211933at2"/>
<keyword evidence="2" id="KW-1185">Reference proteome</keyword>
<dbReference type="AlphaFoldDB" id="A0A316A500"/>
<organism evidence="1 2">
    <name type="scientific">Quadrisphaera granulorum</name>
    <dbReference type="NCBI Taxonomy" id="317664"/>
    <lineage>
        <taxon>Bacteria</taxon>
        <taxon>Bacillati</taxon>
        <taxon>Actinomycetota</taxon>
        <taxon>Actinomycetes</taxon>
        <taxon>Kineosporiales</taxon>
        <taxon>Kineosporiaceae</taxon>
        <taxon>Quadrisphaera</taxon>
    </lineage>
</organism>
<proteinExistence type="predicted"/>
<sequence length="122" mass="12895">MGGPASPAPTAAGNPYNDTKITEVPEQLLGGNERAPIRVILADANVLYSRVLRDYLLYAATGGLLEIRWSAAILAEVIEHLAENIAGFDATAGARLLAAMNGAFPAAEVELDSEPLPLARRR</sequence>
<evidence type="ECO:0000313" key="2">
    <source>
        <dbReference type="Proteomes" id="UP000245469"/>
    </source>
</evidence>
<reference evidence="1 2" key="1">
    <citation type="submission" date="2018-03" db="EMBL/GenBank/DDBJ databases">
        <title>Genomic Encyclopedia of Archaeal and Bacterial Type Strains, Phase II (KMG-II): from individual species to whole genera.</title>
        <authorList>
            <person name="Goeker M."/>
        </authorList>
    </citation>
    <scope>NUCLEOTIDE SEQUENCE [LARGE SCALE GENOMIC DNA]</scope>
    <source>
        <strain evidence="1 2">DSM 44889</strain>
    </source>
</reference>
<evidence type="ECO:0000313" key="1">
    <source>
        <dbReference type="EMBL" id="PWJ52619.1"/>
    </source>
</evidence>